<proteinExistence type="predicted"/>
<dbReference type="InterPro" id="IPR012337">
    <property type="entry name" value="RNaseH-like_sf"/>
</dbReference>
<dbReference type="InterPro" id="IPR001584">
    <property type="entry name" value="Integrase_cat-core"/>
</dbReference>
<dbReference type="PANTHER" id="PTHR33244:SF3">
    <property type="entry name" value="PEPTIDASE A2 DOMAIN-CONTAINING PROTEIN"/>
    <property type="match status" value="1"/>
</dbReference>
<reference evidence="3 4" key="1">
    <citation type="journal article" date="2018" name="Nat. Ecol. Evol.">
        <title>Genomic signatures of mitonuclear coevolution across populations of Tigriopus californicus.</title>
        <authorList>
            <person name="Barreto F.S."/>
            <person name="Watson E.T."/>
            <person name="Lima T.G."/>
            <person name="Willett C.S."/>
            <person name="Edmands S."/>
            <person name="Li W."/>
            <person name="Burton R.S."/>
        </authorList>
    </citation>
    <scope>NUCLEOTIDE SEQUENCE [LARGE SCALE GENOMIC DNA]</scope>
    <source>
        <strain evidence="3 4">San Diego</strain>
    </source>
</reference>
<keyword evidence="4" id="KW-1185">Reference proteome</keyword>
<dbReference type="Proteomes" id="UP000318571">
    <property type="component" value="Chromosome 11"/>
</dbReference>
<evidence type="ECO:0000256" key="1">
    <source>
        <dbReference type="SAM" id="MobiDB-lite"/>
    </source>
</evidence>
<feature type="non-terminal residue" evidence="3">
    <location>
        <position position="156"/>
    </location>
</feature>
<evidence type="ECO:0000313" key="3">
    <source>
        <dbReference type="EMBL" id="TRY78894.1"/>
    </source>
</evidence>
<comment type="caution">
    <text evidence="3">The sequence shown here is derived from an EMBL/GenBank/DDBJ whole genome shotgun (WGS) entry which is preliminary data.</text>
</comment>
<dbReference type="AlphaFoldDB" id="A0A553PMI3"/>
<dbReference type="GO" id="GO:0015074">
    <property type="term" value="P:DNA integration"/>
    <property type="evidence" value="ECO:0007669"/>
    <property type="project" value="InterPro"/>
</dbReference>
<dbReference type="PANTHER" id="PTHR33244">
    <property type="entry name" value="INTEGRASE CATALYTIC DOMAIN-CONTAINING PROTEIN-RELATED"/>
    <property type="match status" value="1"/>
</dbReference>
<dbReference type="Pfam" id="PF00665">
    <property type="entry name" value="rve"/>
    <property type="match status" value="1"/>
</dbReference>
<gene>
    <name evidence="3" type="ORF">TCAL_06735</name>
</gene>
<organism evidence="3 4">
    <name type="scientific">Tigriopus californicus</name>
    <name type="common">Marine copepod</name>
    <dbReference type="NCBI Taxonomy" id="6832"/>
    <lineage>
        <taxon>Eukaryota</taxon>
        <taxon>Metazoa</taxon>
        <taxon>Ecdysozoa</taxon>
        <taxon>Arthropoda</taxon>
        <taxon>Crustacea</taxon>
        <taxon>Multicrustacea</taxon>
        <taxon>Hexanauplia</taxon>
        <taxon>Copepoda</taxon>
        <taxon>Harpacticoida</taxon>
        <taxon>Harpacticidae</taxon>
        <taxon>Tigriopus</taxon>
    </lineage>
</organism>
<name>A0A553PMI3_TIGCA</name>
<protein>
    <recommendedName>
        <fullName evidence="2">Integrase catalytic domain-containing protein</fullName>
    </recommendedName>
</protein>
<accession>A0A553PMI3</accession>
<feature type="compositionally biased region" description="Polar residues" evidence="1">
    <location>
        <begin position="142"/>
        <end position="156"/>
    </location>
</feature>
<feature type="non-terminal residue" evidence="3">
    <location>
        <position position="1"/>
    </location>
</feature>
<evidence type="ECO:0000313" key="4">
    <source>
        <dbReference type="Proteomes" id="UP000318571"/>
    </source>
</evidence>
<dbReference type="PROSITE" id="PS50994">
    <property type="entry name" value="INTEGRASE"/>
    <property type="match status" value="1"/>
</dbReference>
<sequence>VTSDLFQFGSCHFLVYVDRLTGFPLLSRFSRSPSSSDLIKELRIFFALMGAPNAFRSDNGPQYRSRLKAYYDRSTKIQDPLPAGTSVLVQNPISKRWDGTAVVVGIPDRRRYHLRFPSGRILWRNRKFIRKMIDKLHDPLTNKPSHTSSQEPNPRK</sequence>
<dbReference type="GO" id="GO:0003676">
    <property type="term" value="F:nucleic acid binding"/>
    <property type="evidence" value="ECO:0007669"/>
    <property type="project" value="InterPro"/>
</dbReference>
<evidence type="ECO:0000259" key="2">
    <source>
        <dbReference type="PROSITE" id="PS50994"/>
    </source>
</evidence>
<feature type="region of interest" description="Disordered" evidence="1">
    <location>
        <begin position="136"/>
        <end position="156"/>
    </location>
</feature>
<feature type="domain" description="Integrase catalytic" evidence="2">
    <location>
        <begin position="1"/>
        <end position="156"/>
    </location>
</feature>
<dbReference type="EMBL" id="VCGU01000003">
    <property type="protein sequence ID" value="TRY78894.1"/>
    <property type="molecule type" value="Genomic_DNA"/>
</dbReference>
<dbReference type="InterPro" id="IPR036397">
    <property type="entry name" value="RNaseH_sf"/>
</dbReference>
<dbReference type="Gene3D" id="3.30.420.10">
    <property type="entry name" value="Ribonuclease H-like superfamily/Ribonuclease H"/>
    <property type="match status" value="1"/>
</dbReference>
<dbReference type="SUPFAM" id="SSF53098">
    <property type="entry name" value="Ribonuclease H-like"/>
    <property type="match status" value="1"/>
</dbReference>